<protein>
    <submittedName>
        <fullName evidence="1">Uncharacterized protein</fullName>
    </submittedName>
</protein>
<dbReference type="RefSeq" id="WP_344907002.1">
    <property type="nucleotide sequence ID" value="NZ_BAAAYO010000005.1"/>
</dbReference>
<keyword evidence="2" id="KW-1185">Reference proteome</keyword>
<name>A0ABV5VQE5_9BACL</name>
<accession>A0ABV5VQE5</accession>
<proteinExistence type="predicted"/>
<organism evidence="1 2">
    <name type="scientific">Paenibacillus hodogayensis</name>
    <dbReference type="NCBI Taxonomy" id="279208"/>
    <lineage>
        <taxon>Bacteria</taxon>
        <taxon>Bacillati</taxon>
        <taxon>Bacillota</taxon>
        <taxon>Bacilli</taxon>
        <taxon>Bacillales</taxon>
        <taxon>Paenibacillaceae</taxon>
        <taxon>Paenibacillus</taxon>
    </lineage>
</organism>
<gene>
    <name evidence="1" type="ORF">ACFFNY_02845</name>
</gene>
<sequence length="158" mass="17582">MLAYGIAIEADEDGEALLASLERRARIADRDKELLIVDEETDADALEEGLRASGTVYERFRLLRLPQGAEAAPQAVDYGFVSEKGTFYLYAHLCAVFRFDGGFAEAEPAQAEEQMQEHLLARLPLPGGTRYIADRSLNELMQGIAKAYRCKLAFEYGE</sequence>
<dbReference type="EMBL" id="JBHMAG010000003">
    <property type="protein sequence ID" value="MFB9750498.1"/>
    <property type="molecule type" value="Genomic_DNA"/>
</dbReference>
<reference evidence="1 2" key="1">
    <citation type="submission" date="2024-09" db="EMBL/GenBank/DDBJ databases">
        <authorList>
            <person name="Sun Q."/>
            <person name="Mori K."/>
        </authorList>
    </citation>
    <scope>NUCLEOTIDE SEQUENCE [LARGE SCALE GENOMIC DNA]</scope>
    <source>
        <strain evidence="1 2">JCM 12520</strain>
    </source>
</reference>
<comment type="caution">
    <text evidence="1">The sequence shown here is derived from an EMBL/GenBank/DDBJ whole genome shotgun (WGS) entry which is preliminary data.</text>
</comment>
<dbReference type="Proteomes" id="UP001589619">
    <property type="component" value="Unassembled WGS sequence"/>
</dbReference>
<evidence type="ECO:0000313" key="2">
    <source>
        <dbReference type="Proteomes" id="UP001589619"/>
    </source>
</evidence>
<evidence type="ECO:0000313" key="1">
    <source>
        <dbReference type="EMBL" id="MFB9750498.1"/>
    </source>
</evidence>